<dbReference type="InterPro" id="IPR036163">
    <property type="entry name" value="HMA_dom_sf"/>
</dbReference>
<evidence type="ECO:0000313" key="4">
    <source>
        <dbReference type="RefSeq" id="XP_031396165.1"/>
    </source>
</evidence>
<dbReference type="RefSeq" id="XP_031398103.1">
    <property type="nucleotide sequence ID" value="XM_031542243.1"/>
</dbReference>
<keyword evidence="1" id="KW-0479">Metal-binding</keyword>
<dbReference type="PANTHER" id="PTHR22814:SF312">
    <property type="entry name" value="HEAVY METAL-ASSOCIATED ISOPRENYLATED PLANT PROTEIN 29"/>
    <property type="match status" value="1"/>
</dbReference>
<organism evidence="3 4">
    <name type="scientific">Punica granatum</name>
    <name type="common">Pomegranate</name>
    <dbReference type="NCBI Taxonomy" id="22663"/>
    <lineage>
        <taxon>Eukaryota</taxon>
        <taxon>Viridiplantae</taxon>
        <taxon>Streptophyta</taxon>
        <taxon>Embryophyta</taxon>
        <taxon>Tracheophyta</taxon>
        <taxon>Spermatophyta</taxon>
        <taxon>Magnoliopsida</taxon>
        <taxon>eudicotyledons</taxon>
        <taxon>Gunneridae</taxon>
        <taxon>Pentapetalae</taxon>
        <taxon>rosids</taxon>
        <taxon>malvids</taxon>
        <taxon>Myrtales</taxon>
        <taxon>Lythraceae</taxon>
        <taxon>Punica</taxon>
    </lineage>
</organism>
<dbReference type="Gene3D" id="3.30.70.100">
    <property type="match status" value="1"/>
</dbReference>
<dbReference type="InterPro" id="IPR006121">
    <property type="entry name" value="HMA_dom"/>
</dbReference>
<dbReference type="PROSITE" id="PS50846">
    <property type="entry name" value="HMA_2"/>
    <property type="match status" value="1"/>
</dbReference>
<reference evidence="4 5" key="2">
    <citation type="submission" date="2025-04" db="UniProtKB">
        <authorList>
            <consortium name="RefSeq"/>
        </authorList>
    </citation>
    <scope>IDENTIFICATION</scope>
    <source>
        <tissue evidence="4 5">Leaf</tissue>
    </source>
</reference>
<dbReference type="OrthoDB" id="689350at2759"/>
<feature type="domain" description="HMA" evidence="2">
    <location>
        <begin position="1"/>
        <end position="64"/>
    </location>
</feature>
<evidence type="ECO:0000256" key="1">
    <source>
        <dbReference type="ARBA" id="ARBA00022723"/>
    </source>
</evidence>
<dbReference type="Pfam" id="PF00403">
    <property type="entry name" value="HMA"/>
    <property type="match status" value="1"/>
</dbReference>
<dbReference type="RefSeq" id="XP_031396165.1">
    <property type="nucleotide sequence ID" value="XM_031540305.1"/>
</dbReference>
<protein>
    <submittedName>
        <fullName evidence="4 5">Heavy metal-associated isoprenylated plant protein 28-like</fullName>
    </submittedName>
</protein>
<dbReference type="PANTHER" id="PTHR22814">
    <property type="entry name" value="COPPER TRANSPORT PROTEIN ATOX1-RELATED"/>
    <property type="match status" value="1"/>
</dbReference>
<dbReference type="GeneID" id="116207388"/>
<dbReference type="AlphaFoldDB" id="A0A6P8DI60"/>
<dbReference type="CDD" id="cd00371">
    <property type="entry name" value="HMA"/>
    <property type="match status" value="1"/>
</dbReference>
<keyword evidence="3" id="KW-1185">Reference proteome</keyword>
<proteinExistence type="predicted"/>
<accession>A0A6P8DI60</accession>
<reference evidence="3" key="1">
    <citation type="journal article" date="2020" name="Plant Biotechnol. J.">
        <title>The pomegranate (Punica granatum L.) draft genome dissects genetic divergence between soft- and hard-seeded cultivars.</title>
        <authorList>
            <person name="Luo X."/>
            <person name="Li H."/>
            <person name="Wu Z."/>
            <person name="Yao W."/>
            <person name="Zhao P."/>
            <person name="Cao D."/>
            <person name="Yu H."/>
            <person name="Li K."/>
            <person name="Poudel K."/>
            <person name="Zhao D."/>
            <person name="Zhang F."/>
            <person name="Xia X."/>
            <person name="Chen L."/>
            <person name="Wang Q."/>
            <person name="Jing D."/>
            <person name="Cao S."/>
        </authorList>
    </citation>
    <scope>NUCLEOTIDE SEQUENCE [LARGE SCALE GENOMIC DNA]</scope>
</reference>
<dbReference type="SUPFAM" id="SSF55008">
    <property type="entry name" value="HMA, heavy metal-associated domain"/>
    <property type="match status" value="1"/>
</dbReference>
<sequence>MTILEMYVQMDCSGCETKIRKALKKLKGIHQIEIDRYMQKVTVMGFADQRKVLKAMKKTGKVVEPWPYQLNNDMEYTYNQYYHGNRINGDDYSTSSHLFASIPHNYSGSNYNHHGRNRYSRRGHISYFDQPAYSDLVKDKPGAYFSDDNAVGCSIM</sequence>
<evidence type="ECO:0000313" key="3">
    <source>
        <dbReference type="Proteomes" id="UP000515151"/>
    </source>
</evidence>
<evidence type="ECO:0000259" key="2">
    <source>
        <dbReference type="PROSITE" id="PS50846"/>
    </source>
</evidence>
<name>A0A6P8DI60_PUNGR</name>
<dbReference type="GO" id="GO:0046872">
    <property type="term" value="F:metal ion binding"/>
    <property type="evidence" value="ECO:0007669"/>
    <property type="project" value="UniProtKB-KW"/>
</dbReference>
<evidence type="ECO:0000313" key="5">
    <source>
        <dbReference type="RefSeq" id="XP_031398103.1"/>
    </source>
</evidence>
<gene>
    <name evidence="4" type="primary">LOC116207388</name>
    <name evidence="5" type="synonym">LOC116208696</name>
</gene>
<dbReference type="Proteomes" id="UP000515151">
    <property type="component" value="Chromosome 5"/>
</dbReference>